<sequence length="758" mass="85348">MTLACERCRQLASCSYTGAPTQIDLFNLMQLNETISTMQNQLRSIEEGIGSVHEDTQYIASEIRGKQTAAKRPRAADDADPALFGKQGAQNDAQTTMLLPGLKSNWALSLTPSGLRIDTDIVSFNDLYDILLSGLSHFQSRRGLQEDKESSKPSTTDGEAAYRAATPSSTFSIPPSSPLYKSKDIVFPLYSAWESSNNMSQSSSYLKLPSGELLDQLLKIYEECFLCLPLPDIDQFIHECKAQTCCPLVLNAMLSWSARHAAIYHGVFVGQDPNTVGEQYFETAKELLKDRFLTPSTRTVHALLLMYIYSIGKTGPDRAQAESEAYTFLGLATRMCLDLGLHDDDDDDENDGATPDEKKRPPRDSIEREKRRRLFAAAEFLETLCAAHSDKPVMFPTTDIAPEAMPHEQGERRYRTEFTVHRHKINQIYRRMHQSVCSKHDTKPLLFATVSGLEKQLKDWYAALPDYFHYRPEMCWSTGSFREQACLKLNFEYHFQMCQLYSIFLPPTNTQQRATSTIALLSLRLCVHGADAITDLLECWPQLGQPWCHFTLDTLVMACMIYSRLRHGDEENHAIKQLRRILAVLLRAPVRHHKYIRTLISRIRRQLNDNDTVEEEEHSNDAEDGEDEATNTAFAQAEQLSIPPQTPLNPSAALHPHPPPPPPPAPPAPAAEPSSVTPSVPQPNMPATDLHVQSCPNALSEEDWAWLKHPSVIDWAAHTDMDLFRFADFVYTPTMDPALQQPSASSSSSSEARLFHWH</sequence>
<dbReference type="PANTHER" id="PTHR47338:SF5">
    <property type="entry name" value="ZN(II)2CYS6 TRANSCRIPTION FACTOR (EUROFUNG)"/>
    <property type="match status" value="1"/>
</dbReference>
<dbReference type="GO" id="GO:0008270">
    <property type="term" value="F:zinc ion binding"/>
    <property type="evidence" value="ECO:0007669"/>
    <property type="project" value="InterPro"/>
</dbReference>
<dbReference type="GO" id="GO:0003677">
    <property type="term" value="F:DNA binding"/>
    <property type="evidence" value="ECO:0007669"/>
    <property type="project" value="InterPro"/>
</dbReference>
<evidence type="ECO:0000256" key="3">
    <source>
        <dbReference type="ARBA" id="ARBA00023015"/>
    </source>
</evidence>
<dbReference type="OMA" id="FIHECKA"/>
<dbReference type="EMBL" id="MCGN01000005">
    <property type="protein sequence ID" value="ORY96598.1"/>
    <property type="molecule type" value="Genomic_DNA"/>
</dbReference>
<dbReference type="GO" id="GO:0000981">
    <property type="term" value="F:DNA-binding transcription factor activity, RNA polymerase II-specific"/>
    <property type="evidence" value="ECO:0007669"/>
    <property type="project" value="InterPro"/>
</dbReference>
<feature type="domain" description="Xylanolytic transcriptional activator regulatory" evidence="7">
    <location>
        <begin position="325"/>
        <end position="411"/>
    </location>
</feature>
<evidence type="ECO:0000256" key="5">
    <source>
        <dbReference type="ARBA" id="ARBA00023242"/>
    </source>
</evidence>
<evidence type="ECO:0000259" key="7">
    <source>
        <dbReference type="SMART" id="SM00906"/>
    </source>
</evidence>
<evidence type="ECO:0000313" key="8">
    <source>
        <dbReference type="EMBL" id="ORY96598.1"/>
    </source>
</evidence>
<dbReference type="PANTHER" id="PTHR47338">
    <property type="entry name" value="ZN(II)2CYS6 TRANSCRIPTION FACTOR (EUROFUNG)-RELATED"/>
    <property type="match status" value="1"/>
</dbReference>
<dbReference type="InParanoid" id="A0A1X2HCS7"/>
<dbReference type="OrthoDB" id="4161332at2759"/>
<name>A0A1X2HCS7_SYNRA</name>
<keyword evidence="5" id="KW-0539">Nucleus</keyword>
<feature type="region of interest" description="Disordered" evidence="6">
    <location>
        <begin position="610"/>
        <end position="630"/>
    </location>
</feature>
<comment type="subcellular location">
    <subcellularLocation>
        <location evidence="1">Nucleus</location>
    </subcellularLocation>
</comment>
<accession>A0A1X2HCS7</accession>
<feature type="compositionally biased region" description="Acidic residues" evidence="6">
    <location>
        <begin position="611"/>
        <end position="629"/>
    </location>
</feature>
<feature type="region of interest" description="Disordered" evidence="6">
    <location>
        <begin position="739"/>
        <end position="758"/>
    </location>
</feature>
<keyword evidence="2" id="KW-0479">Metal-binding</keyword>
<comment type="caution">
    <text evidence="8">The sequence shown here is derived from an EMBL/GenBank/DDBJ whole genome shotgun (WGS) entry which is preliminary data.</text>
</comment>
<dbReference type="Pfam" id="PF04082">
    <property type="entry name" value="Fungal_trans"/>
    <property type="match status" value="1"/>
</dbReference>
<evidence type="ECO:0000256" key="6">
    <source>
        <dbReference type="SAM" id="MobiDB-lite"/>
    </source>
</evidence>
<dbReference type="Proteomes" id="UP000242180">
    <property type="component" value="Unassembled WGS sequence"/>
</dbReference>
<organism evidence="8 9">
    <name type="scientific">Syncephalastrum racemosum</name>
    <name type="common">Filamentous fungus</name>
    <dbReference type="NCBI Taxonomy" id="13706"/>
    <lineage>
        <taxon>Eukaryota</taxon>
        <taxon>Fungi</taxon>
        <taxon>Fungi incertae sedis</taxon>
        <taxon>Mucoromycota</taxon>
        <taxon>Mucoromycotina</taxon>
        <taxon>Mucoromycetes</taxon>
        <taxon>Mucorales</taxon>
        <taxon>Syncephalastraceae</taxon>
        <taxon>Syncephalastrum</taxon>
    </lineage>
</organism>
<feature type="region of interest" description="Disordered" evidence="6">
    <location>
        <begin position="142"/>
        <end position="161"/>
    </location>
</feature>
<evidence type="ECO:0000256" key="1">
    <source>
        <dbReference type="ARBA" id="ARBA00004123"/>
    </source>
</evidence>
<gene>
    <name evidence="8" type="ORF">BCR43DRAFT_474412</name>
</gene>
<dbReference type="SMART" id="SM00906">
    <property type="entry name" value="Fungal_trans"/>
    <property type="match status" value="1"/>
</dbReference>
<proteinExistence type="predicted"/>
<protein>
    <recommendedName>
        <fullName evidence="7">Xylanolytic transcriptional activator regulatory domain-containing protein</fullName>
    </recommendedName>
</protein>
<dbReference type="InterPro" id="IPR007219">
    <property type="entry name" value="XnlR_reg_dom"/>
</dbReference>
<keyword evidence="4" id="KW-0804">Transcription</keyword>
<feature type="compositionally biased region" description="Pro residues" evidence="6">
    <location>
        <begin position="656"/>
        <end position="670"/>
    </location>
</feature>
<feature type="compositionally biased region" description="Basic and acidic residues" evidence="6">
    <location>
        <begin position="355"/>
        <end position="368"/>
    </location>
</feature>
<evidence type="ECO:0000313" key="9">
    <source>
        <dbReference type="Proteomes" id="UP000242180"/>
    </source>
</evidence>
<evidence type="ECO:0000256" key="4">
    <source>
        <dbReference type="ARBA" id="ARBA00023163"/>
    </source>
</evidence>
<reference evidence="8 9" key="1">
    <citation type="submission" date="2016-07" db="EMBL/GenBank/DDBJ databases">
        <title>Pervasive Adenine N6-methylation of Active Genes in Fungi.</title>
        <authorList>
            <consortium name="DOE Joint Genome Institute"/>
            <person name="Mondo S.J."/>
            <person name="Dannebaum R.O."/>
            <person name="Kuo R.C."/>
            <person name="Labutti K."/>
            <person name="Haridas S."/>
            <person name="Kuo A."/>
            <person name="Salamov A."/>
            <person name="Ahrendt S.R."/>
            <person name="Lipzen A."/>
            <person name="Sullivan W."/>
            <person name="Andreopoulos W.B."/>
            <person name="Clum A."/>
            <person name="Lindquist E."/>
            <person name="Daum C."/>
            <person name="Ramamoorthy G.K."/>
            <person name="Gryganskyi A."/>
            <person name="Culley D."/>
            <person name="Magnuson J.K."/>
            <person name="James T.Y."/>
            <person name="O'Malley M.A."/>
            <person name="Stajich J.E."/>
            <person name="Spatafora J.W."/>
            <person name="Visel A."/>
            <person name="Grigoriev I.V."/>
        </authorList>
    </citation>
    <scope>NUCLEOTIDE SEQUENCE [LARGE SCALE GENOMIC DNA]</scope>
    <source>
        <strain evidence="8 9">NRRL 2496</strain>
    </source>
</reference>
<dbReference type="CDD" id="cd12148">
    <property type="entry name" value="fungal_TF_MHR"/>
    <property type="match status" value="1"/>
</dbReference>
<dbReference type="InterPro" id="IPR050815">
    <property type="entry name" value="TF_fung"/>
</dbReference>
<feature type="region of interest" description="Disordered" evidence="6">
    <location>
        <begin position="343"/>
        <end position="368"/>
    </location>
</feature>
<keyword evidence="3" id="KW-0805">Transcription regulation</keyword>
<feature type="region of interest" description="Disordered" evidence="6">
    <location>
        <begin position="642"/>
        <end position="691"/>
    </location>
</feature>
<dbReference type="GO" id="GO:0006351">
    <property type="term" value="P:DNA-templated transcription"/>
    <property type="evidence" value="ECO:0007669"/>
    <property type="project" value="InterPro"/>
</dbReference>
<dbReference type="AlphaFoldDB" id="A0A1X2HCS7"/>
<evidence type="ECO:0000256" key="2">
    <source>
        <dbReference type="ARBA" id="ARBA00022723"/>
    </source>
</evidence>
<dbReference type="GO" id="GO:0005634">
    <property type="term" value="C:nucleus"/>
    <property type="evidence" value="ECO:0007669"/>
    <property type="project" value="UniProtKB-SubCell"/>
</dbReference>
<keyword evidence="9" id="KW-1185">Reference proteome</keyword>